<feature type="region of interest" description="Disordered" evidence="1">
    <location>
        <begin position="768"/>
        <end position="809"/>
    </location>
</feature>
<accession>A0A9W4JT74</accession>
<organism evidence="2 3">
    <name type="scientific">Penicillium salamii</name>
    <dbReference type="NCBI Taxonomy" id="1612424"/>
    <lineage>
        <taxon>Eukaryota</taxon>
        <taxon>Fungi</taxon>
        <taxon>Dikarya</taxon>
        <taxon>Ascomycota</taxon>
        <taxon>Pezizomycotina</taxon>
        <taxon>Eurotiomycetes</taxon>
        <taxon>Eurotiomycetidae</taxon>
        <taxon>Eurotiales</taxon>
        <taxon>Aspergillaceae</taxon>
        <taxon>Penicillium</taxon>
    </lineage>
</organism>
<proteinExistence type="predicted"/>
<evidence type="ECO:0000313" key="3">
    <source>
        <dbReference type="Proteomes" id="UP001152649"/>
    </source>
</evidence>
<dbReference type="AlphaFoldDB" id="A0A9W4JT74"/>
<feature type="compositionally biased region" description="Basic and acidic residues" evidence="1">
    <location>
        <begin position="640"/>
        <end position="649"/>
    </location>
</feature>
<reference evidence="2" key="1">
    <citation type="submission" date="2021-07" db="EMBL/GenBank/DDBJ databases">
        <authorList>
            <person name="Branca A.L. A."/>
        </authorList>
    </citation>
    <scope>NUCLEOTIDE SEQUENCE</scope>
</reference>
<sequence>MEGTIFTDGEMRIARERRIKYQGGARVKIKQISWTPALPQGLNPDNLARLRGIFRKDGVHRQDLKNFVPVMTSRCALERAMSRANVSQKDLLASPDQIPLLEFEDMDLQALHGRHRVKVGSEVLAPIEQWWSVDIYLDGMHHIFDHTLTFSCLVNSLLIRSWILSIDIGADLKCSLIEEYSNENVPSDGEIYWKIRQYESENDEKSRQRWFVRLSKNKQMRLDQLDNKRNRDLRRGFNQLLQIRGLWLSGLRISMFHRVIAATAIEVRYQNDTRMTSLTKGFQEILTYLDHIYKTYLFFVNGDKNSLKRIESDTINSIHLLAPGHSSKDSIMLRGMILSGQVFGAFNEHERTAIWSRLESFHGIIPSLYTFFEDFKYLEACSHCVKQIFNVPAVSIKDTMKHSYTPKPTAENLFPVQDSEKSFSYHRIDLNECFDMAYRQIWLFAMRNYLLIPRVTESEDKLLAKPGLIKPDAQTLYNMAGLASTLGFQSSEIQDILINSPDRQTALCALLQARKPGQYVYEPSQIESLVTRIVECFSAATAVETSQPPPIILADSLVDSRARCGIPRFKTHNQDKAFLFPAIIHRDGPKSDNVTTLFVRRCVYFAFFGKPTDSISTTSQNSPSAKSGIGGLDVGINGQEWREHPRPESPKSYTNMEYRDVTVQGISGHDNLENPEATASDDLTLYQSNRLVKRDNALEQRHKSNKGKWRNEPYSTAKRQARNEENYRARETESVHEAISPHPSPDDQQLVVYSPPNDHVWSSVEDEVTQPREHSTAQISNTARDLEGSTGRQDVNEDSFVPMPDAEDPTIGTLYSPSIYSSRVSELSEPATVITVEQSLLNKNAQARKQARDRSRLNREEQMSETRPSLKDPQIDVLFLCLDLDHESWTVIECIKGVKHEDSSEIEKKATHYMGQGYILYDDYGHTLSPTQCRLVAFANQKHRILLISTDDDKILENMGLGEKQRKMDQTLMAMDRTWKTKRLRQKSEETL</sequence>
<dbReference type="Pfam" id="PF12520">
    <property type="entry name" value="DUF3723"/>
    <property type="match status" value="1"/>
</dbReference>
<keyword evidence="3" id="KW-1185">Reference proteome</keyword>
<feature type="region of interest" description="Disordered" evidence="1">
    <location>
        <begin position="614"/>
        <end position="656"/>
    </location>
</feature>
<feature type="region of interest" description="Disordered" evidence="1">
    <location>
        <begin position="695"/>
        <end position="747"/>
    </location>
</feature>
<evidence type="ECO:0000313" key="2">
    <source>
        <dbReference type="EMBL" id="CAG8419886.1"/>
    </source>
</evidence>
<evidence type="ECO:0000256" key="1">
    <source>
        <dbReference type="SAM" id="MobiDB-lite"/>
    </source>
</evidence>
<dbReference type="InterPro" id="IPR022198">
    <property type="entry name" value="DUF3723"/>
</dbReference>
<comment type="caution">
    <text evidence="2">The sequence shown here is derived from an EMBL/GenBank/DDBJ whole genome shotgun (WGS) entry which is preliminary data.</text>
</comment>
<protein>
    <submittedName>
        <fullName evidence="2">Uncharacterized protein</fullName>
    </submittedName>
</protein>
<name>A0A9W4JT74_9EURO</name>
<dbReference type="Proteomes" id="UP001152649">
    <property type="component" value="Unassembled WGS sequence"/>
</dbReference>
<feature type="compositionally biased region" description="Polar residues" evidence="1">
    <location>
        <begin position="614"/>
        <end position="625"/>
    </location>
</feature>
<gene>
    <name evidence="2" type="ORF">PSALAMII_LOCUS9739</name>
</gene>
<dbReference type="EMBL" id="CAJVPG010000439">
    <property type="protein sequence ID" value="CAG8419886.1"/>
    <property type="molecule type" value="Genomic_DNA"/>
</dbReference>
<feature type="compositionally biased region" description="Basic and acidic residues" evidence="1">
    <location>
        <begin position="721"/>
        <end position="736"/>
    </location>
</feature>
<feature type="compositionally biased region" description="Basic and acidic residues" evidence="1">
    <location>
        <begin position="850"/>
        <end position="869"/>
    </location>
</feature>
<feature type="region of interest" description="Disordered" evidence="1">
    <location>
        <begin position="844"/>
        <end position="869"/>
    </location>
</feature>
<dbReference type="OrthoDB" id="5374757at2759"/>